<dbReference type="Proteomes" id="UP000016922">
    <property type="component" value="Unassembled WGS sequence"/>
</dbReference>
<dbReference type="GeneID" id="19467391"/>
<organism evidence="1 2">
    <name type="scientific">Glarea lozoyensis (strain ATCC 20868 / MF5171)</name>
    <dbReference type="NCBI Taxonomy" id="1116229"/>
    <lineage>
        <taxon>Eukaryota</taxon>
        <taxon>Fungi</taxon>
        <taxon>Dikarya</taxon>
        <taxon>Ascomycota</taxon>
        <taxon>Pezizomycotina</taxon>
        <taxon>Leotiomycetes</taxon>
        <taxon>Helotiales</taxon>
        <taxon>Helotiaceae</taxon>
        <taxon>Glarea</taxon>
    </lineage>
</organism>
<dbReference type="AlphaFoldDB" id="S3CER3"/>
<dbReference type="OrthoDB" id="185373at2759"/>
<dbReference type="eggNOG" id="ENOG502T09I">
    <property type="taxonomic scope" value="Eukaryota"/>
</dbReference>
<proteinExistence type="predicted"/>
<evidence type="ECO:0000313" key="2">
    <source>
        <dbReference type="Proteomes" id="UP000016922"/>
    </source>
</evidence>
<keyword evidence="2" id="KW-1185">Reference proteome</keyword>
<protein>
    <submittedName>
        <fullName evidence="1">Uncharacterized protein</fullName>
    </submittedName>
</protein>
<evidence type="ECO:0000313" key="1">
    <source>
        <dbReference type="EMBL" id="EPE24490.1"/>
    </source>
</evidence>
<dbReference type="HOGENOM" id="CLU_010895_0_0_1"/>
<accession>S3CER3</accession>
<dbReference type="KEGG" id="glz:GLAREA_08342"/>
<dbReference type="EMBL" id="KE145373">
    <property type="protein sequence ID" value="EPE24490.1"/>
    <property type="molecule type" value="Genomic_DNA"/>
</dbReference>
<name>S3CER3_GLAL2</name>
<dbReference type="STRING" id="1116229.S3CER3"/>
<dbReference type="OMA" id="FSWLQFC"/>
<sequence length="1021" mass="113931">MPITLPVPSKGALRTLRHLAFGTSCTVALSAGLLTEDRRRRIHSAREVHENACKIKGARGYHSGSARVLIDISMGDVSGFEDLPFPPADRTMTKLTKETNKEHRQSAIQPTSEHIELVQIGTAWPGDISTQETGNKSTPAPKITDLIDSRPLVAHRQVKARRVDDYIKKRLVFQQQARPDVLDSDAEGELLFEANRQRRLSADVDRIVSSGDPADVEAAASRFLDTFEEGIDIPRTGIDPQLLQTAANLSELCMKHDKIHLAQAILKSILPHFRGIEETLYQRFSPHTIIKHILDDAHLTGSSLNFACVIYTQRFEKGCQIPDSVDRQKVSSLGTRLFEEARQRGWHGLTCKIFFSRLRYGARTSLSAEDVGCVIDATHKLGDYKGVGDLFWKYFTKTTPHSIQLSKVVRLVVDAAFQSGQARRAERVLAVSSKMAKLGGFKTSTTSLLNFLGGQWRMTRNIEITIESFERFKPLLADVNHPSTVYGAIIQWCIEADKESIAVFYYNELKKVHTVNPADLRIFGHFALAKAKRNDWPGAREDLKNMGLISAQFEEEYGQTLQEIFSHSFVPILKVFADSHSVCETEEFIRGFMDSSYFLLTPYISNIMISEYAAAKETDSLLRWVDIAHTAGCPIDSVSINIILKYCRLVWDFSYEEAFQLYKLICARGNGAFTEDQTVEHLAQIALTGSPGTVKATKRLRRLQALRKHKHTWNSAGTLRIMSTNLITGNPAATLKAYESALKSEIPIGPKHVAIAVAACLRHKSISQTQILIREAYARGTDVQFAAAHVLIEQMKGFIDQSPDEFRSLVLTNIATLETAGITIDQSIVTHTISLLERSGEVRQALDFWSLMSERLGLMAQTIHLSTLTVLLNVYASLESRQGVLWISHTLMHSGSIPDRRFKIRVAVMINVVKKKQQQKPLDLRQIGYMDALESLRRQVKQARERRSLEKAKFREMAMSMLNLGIESQPPANLLGSSASDSRTVTDGISIAQTSHETCDGGFDPESDSVKYLGKAIGVAG</sequence>
<dbReference type="RefSeq" id="XP_008088578.1">
    <property type="nucleotide sequence ID" value="XM_008090387.1"/>
</dbReference>
<reference evidence="1 2" key="1">
    <citation type="journal article" date="2013" name="BMC Genomics">
        <title>Genomics-driven discovery of the pneumocandin biosynthetic gene cluster in the fungus Glarea lozoyensis.</title>
        <authorList>
            <person name="Chen L."/>
            <person name="Yue Q."/>
            <person name="Zhang X."/>
            <person name="Xiang M."/>
            <person name="Wang C."/>
            <person name="Li S."/>
            <person name="Che Y."/>
            <person name="Ortiz-Lopez F.J."/>
            <person name="Bills G.F."/>
            <person name="Liu X."/>
            <person name="An Z."/>
        </authorList>
    </citation>
    <scope>NUCLEOTIDE SEQUENCE [LARGE SCALE GENOMIC DNA]</scope>
    <source>
        <strain evidence="2">ATCC 20868 / MF5171</strain>
    </source>
</reference>
<gene>
    <name evidence="1" type="ORF">GLAREA_08342</name>
</gene>